<reference evidence="3" key="2">
    <citation type="submission" date="2015-01" db="EMBL/GenBank/DDBJ databases">
        <title>Evolutionary Origins and Diversification of the Mycorrhizal Mutualists.</title>
        <authorList>
            <consortium name="DOE Joint Genome Institute"/>
            <consortium name="Mycorrhizal Genomics Consortium"/>
            <person name="Kohler A."/>
            <person name="Kuo A."/>
            <person name="Nagy L.G."/>
            <person name="Floudas D."/>
            <person name="Copeland A."/>
            <person name="Barry K.W."/>
            <person name="Cichocki N."/>
            <person name="Veneault-Fourrey C."/>
            <person name="LaButti K."/>
            <person name="Lindquist E.A."/>
            <person name="Lipzen A."/>
            <person name="Lundell T."/>
            <person name="Morin E."/>
            <person name="Murat C."/>
            <person name="Riley R."/>
            <person name="Ohm R."/>
            <person name="Sun H."/>
            <person name="Tunlid A."/>
            <person name="Henrissat B."/>
            <person name="Grigoriev I.V."/>
            <person name="Hibbett D.S."/>
            <person name="Martin F."/>
        </authorList>
    </citation>
    <scope>NUCLEOTIDE SEQUENCE [LARGE SCALE GENOMIC DNA]</scope>
    <source>
        <strain evidence="3">h7</strain>
    </source>
</reference>
<dbReference type="EMBL" id="KN831779">
    <property type="protein sequence ID" value="KIM42055.1"/>
    <property type="molecule type" value="Genomic_DNA"/>
</dbReference>
<organism evidence="2 3">
    <name type="scientific">Hebeloma cylindrosporum</name>
    <dbReference type="NCBI Taxonomy" id="76867"/>
    <lineage>
        <taxon>Eukaryota</taxon>
        <taxon>Fungi</taxon>
        <taxon>Dikarya</taxon>
        <taxon>Basidiomycota</taxon>
        <taxon>Agaricomycotina</taxon>
        <taxon>Agaricomycetes</taxon>
        <taxon>Agaricomycetidae</taxon>
        <taxon>Agaricales</taxon>
        <taxon>Agaricineae</taxon>
        <taxon>Hymenogastraceae</taxon>
        <taxon>Hebeloma</taxon>
    </lineage>
</organism>
<evidence type="ECO:0000256" key="1">
    <source>
        <dbReference type="SAM" id="MobiDB-lite"/>
    </source>
</evidence>
<reference evidence="2 3" key="1">
    <citation type="submission" date="2014-04" db="EMBL/GenBank/DDBJ databases">
        <authorList>
            <consortium name="DOE Joint Genome Institute"/>
            <person name="Kuo A."/>
            <person name="Gay G."/>
            <person name="Dore J."/>
            <person name="Kohler A."/>
            <person name="Nagy L.G."/>
            <person name="Floudas D."/>
            <person name="Copeland A."/>
            <person name="Barry K.W."/>
            <person name="Cichocki N."/>
            <person name="Veneault-Fourrey C."/>
            <person name="LaButti K."/>
            <person name="Lindquist E.A."/>
            <person name="Lipzen A."/>
            <person name="Lundell T."/>
            <person name="Morin E."/>
            <person name="Murat C."/>
            <person name="Sun H."/>
            <person name="Tunlid A."/>
            <person name="Henrissat B."/>
            <person name="Grigoriev I.V."/>
            <person name="Hibbett D.S."/>
            <person name="Martin F."/>
            <person name="Nordberg H.P."/>
            <person name="Cantor M.N."/>
            <person name="Hua S.X."/>
        </authorList>
    </citation>
    <scope>NUCLEOTIDE SEQUENCE [LARGE SCALE GENOMIC DNA]</scope>
    <source>
        <strain evidence="3">h7</strain>
    </source>
</reference>
<dbReference type="Proteomes" id="UP000053424">
    <property type="component" value="Unassembled WGS sequence"/>
</dbReference>
<feature type="compositionally biased region" description="Basic residues" evidence="1">
    <location>
        <begin position="28"/>
        <end position="50"/>
    </location>
</feature>
<accession>A0A0C3BZN1</accession>
<protein>
    <submittedName>
        <fullName evidence="2">Uncharacterized protein</fullName>
    </submittedName>
</protein>
<sequence length="72" mass="7782">MSEISEAVPGSGKTCGKMALLAGTPPGRIKRIGKCGKERSRHSRLGRKQNKVNAKSRMAHPTKLRNCIPDAI</sequence>
<evidence type="ECO:0000313" key="2">
    <source>
        <dbReference type="EMBL" id="KIM42055.1"/>
    </source>
</evidence>
<name>A0A0C3BZN1_HEBCY</name>
<proteinExistence type="predicted"/>
<gene>
    <name evidence="2" type="ORF">M413DRAFT_445227</name>
</gene>
<feature type="region of interest" description="Disordered" evidence="1">
    <location>
        <begin position="18"/>
        <end position="59"/>
    </location>
</feature>
<evidence type="ECO:0000313" key="3">
    <source>
        <dbReference type="Proteomes" id="UP000053424"/>
    </source>
</evidence>
<keyword evidence="3" id="KW-1185">Reference proteome</keyword>
<dbReference type="AlphaFoldDB" id="A0A0C3BZN1"/>
<dbReference type="HOGENOM" id="CLU_2722516_0_0_1"/>